<dbReference type="InterPro" id="IPR008966">
    <property type="entry name" value="Adhesion_dom_sf"/>
</dbReference>
<dbReference type="RefSeq" id="WP_082799728.1">
    <property type="nucleotide sequence ID" value="NZ_CP013235.1"/>
</dbReference>
<evidence type="ECO:0000259" key="2">
    <source>
        <dbReference type="Pfam" id="PF00419"/>
    </source>
</evidence>
<feature type="chain" id="PRO_5007277926" evidence="1">
    <location>
        <begin position="23"/>
        <end position="337"/>
    </location>
</feature>
<name>A0A127QHW4_9BURK</name>
<reference evidence="3 4" key="1">
    <citation type="submission" date="2015-11" db="EMBL/GenBank/DDBJ databases">
        <title>Exploring the genomic traits of fungus-feeding bacterial genus Collimonas.</title>
        <authorList>
            <person name="Song C."/>
            <person name="Schmidt R."/>
            <person name="de Jager V."/>
            <person name="Krzyzanowska D."/>
            <person name="Jongedijk E."/>
            <person name="Cankar K."/>
            <person name="Beekwilder J."/>
            <person name="van Veen A."/>
            <person name="de Boer W."/>
            <person name="van Veen J.A."/>
            <person name="Garbeva P."/>
        </authorList>
    </citation>
    <scope>NUCLEOTIDE SEQUENCE [LARGE SCALE GENOMIC DNA]</scope>
    <source>
        <strain evidence="3 4">Ter282</strain>
    </source>
</reference>
<dbReference type="Gene3D" id="2.60.40.1090">
    <property type="entry name" value="Fimbrial-type adhesion domain"/>
    <property type="match status" value="1"/>
</dbReference>
<evidence type="ECO:0000313" key="3">
    <source>
        <dbReference type="EMBL" id="AMP09594.1"/>
    </source>
</evidence>
<feature type="signal peptide" evidence="1">
    <location>
        <begin position="1"/>
        <end position="22"/>
    </location>
</feature>
<proteinExistence type="predicted"/>
<dbReference type="PATRIC" id="fig|279058.18.peg.1797"/>
<dbReference type="InterPro" id="IPR000259">
    <property type="entry name" value="Adhesion_dom_fimbrial"/>
</dbReference>
<gene>
    <name evidence="3" type="ORF">CAter282_1820</name>
</gene>
<feature type="domain" description="Fimbrial-type adhesion" evidence="2">
    <location>
        <begin position="200"/>
        <end position="336"/>
    </location>
</feature>
<dbReference type="InterPro" id="IPR036937">
    <property type="entry name" value="Adhesion_dom_fimbrial_sf"/>
</dbReference>
<evidence type="ECO:0000313" key="4">
    <source>
        <dbReference type="Proteomes" id="UP000071778"/>
    </source>
</evidence>
<organism evidence="3 4">
    <name type="scientific">Collimonas arenae</name>
    <dbReference type="NCBI Taxonomy" id="279058"/>
    <lineage>
        <taxon>Bacteria</taxon>
        <taxon>Pseudomonadati</taxon>
        <taxon>Pseudomonadota</taxon>
        <taxon>Betaproteobacteria</taxon>
        <taxon>Burkholderiales</taxon>
        <taxon>Oxalobacteraceae</taxon>
        <taxon>Collimonas</taxon>
    </lineage>
</organism>
<accession>A0A127QHW4</accession>
<sequence length="337" mass="36640">MNVMLRLTLLCCACFFSQSAQALLCNSLTDGSYLTESIGPVSVPESVPDGTIIWYSKTHSVPAKCWKIRDIHFAEDDPIYFYGNPARLNTLGWGIEFGLLYKGSYAWDGDWSSTPRDGVFTGFTSPGCPDAANNAEMLACSLVQPIITFQVVIRKRGLLPFQRPPQDTYDVFQFDGQYGMNGGSGNPFGNFRYQLNGLQNIVGTPCTVDVTVTPEPGIIDFGQVQKTSTGFSPPNPTKPFSLSLDKQCNSPINIGGYFNTANQSGKNTILPTADSQFGIQIKDAAGNLLPINEPFPLANFPADVSHIDVPFSATMVPLGDPQVGPFEAVTVVQIIYY</sequence>
<dbReference type="EMBL" id="CP013235">
    <property type="protein sequence ID" value="AMP09594.1"/>
    <property type="molecule type" value="Genomic_DNA"/>
</dbReference>
<keyword evidence="1" id="KW-0732">Signal</keyword>
<dbReference type="GO" id="GO:0007155">
    <property type="term" value="P:cell adhesion"/>
    <property type="evidence" value="ECO:0007669"/>
    <property type="project" value="InterPro"/>
</dbReference>
<dbReference type="Proteomes" id="UP000071778">
    <property type="component" value="Chromosome"/>
</dbReference>
<protein>
    <submittedName>
        <fullName evidence="3">Fimbrial family protein</fullName>
    </submittedName>
</protein>
<dbReference type="AlphaFoldDB" id="A0A127QHW4"/>
<evidence type="ECO:0000256" key="1">
    <source>
        <dbReference type="SAM" id="SignalP"/>
    </source>
</evidence>
<keyword evidence="4" id="KW-1185">Reference proteome</keyword>
<dbReference type="Pfam" id="PF00419">
    <property type="entry name" value="Fimbrial"/>
    <property type="match status" value="1"/>
</dbReference>
<dbReference type="GO" id="GO:0009289">
    <property type="term" value="C:pilus"/>
    <property type="evidence" value="ECO:0007669"/>
    <property type="project" value="InterPro"/>
</dbReference>
<dbReference type="SUPFAM" id="SSF49401">
    <property type="entry name" value="Bacterial adhesins"/>
    <property type="match status" value="1"/>
</dbReference>